<evidence type="ECO:0000256" key="5">
    <source>
        <dbReference type="ARBA" id="ARBA00022777"/>
    </source>
</evidence>
<dbReference type="Gene3D" id="3.30.200.20">
    <property type="entry name" value="Phosphorylase Kinase, domain 1"/>
    <property type="match status" value="1"/>
</dbReference>
<dbReference type="SUPFAM" id="SSF69322">
    <property type="entry name" value="Tricorn protease domain 2"/>
    <property type="match status" value="1"/>
</dbReference>
<dbReference type="PROSITE" id="PS50011">
    <property type="entry name" value="PROTEIN_KINASE_DOM"/>
    <property type="match status" value="1"/>
</dbReference>
<evidence type="ECO:0000256" key="7">
    <source>
        <dbReference type="ARBA" id="ARBA00047899"/>
    </source>
</evidence>
<keyword evidence="2" id="KW-0723">Serine/threonine-protein kinase</keyword>
<dbReference type="EC" id="2.7.11.1" evidence="1"/>
<dbReference type="FunFam" id="1.10.510.10:FF:000021">
    <property type="entry name" value="Serine/threonine protein kinase"/>
    <property type="match status" value="1"/>
</dbReference>
<evidence type="ECO:0000256" key="3">
    <source>
        <dbReference type="ARBA" id="ARBA00022679"/>
    </source>
</evidence>
<dbReference type="Gene3D" id="1.10.510.10">
    <property type="entry name" value="Transferase(Phosphotransferase) domain 1"/>
    <property type="match status" value="1"/>
</dbReference>
<evidence type="ECO:0000256" key="8">
    <source>
        <dbReference type="ARBA" id="ARBA00048679"/>
    </source>
</evidence>
<keyword evidence="5 12" id="KW-0418">Kinase</keyword>
<dbReference type="InterPro" id="IPR017441">
    <property type="entry name" value="Protein_kinase_ATP_BS"/>
</dbReference>
<dbReference type="PROSITE" id="PS00107">
    <property type="entry name" value="PROTEIN_KINASE_ATP"/>
    <property type="match status" value="1"/>
</dbReference>
<dbReference type="PANTHER" id="PTHR43289:SF34">
    <property type="entry name" value="SERINE_THREONINE-PROTEIN KINASE YBDM-RELATED"/>
    <property type="match status" value="1"/>
</dbReference>
<dbReference type="AlphaFoldDB" id="A0A933W441"/>
<dbReference type="PROSITE" id="PS00108">
    <property type="entry name" value="PROTEIN_KINASE_ST"/>
    <property type="match status" value="1"/>
</dbReference>
<dbReference type="SUPFAM" id="SSF56112">
    <property type="entry name" value="Protein kinase-like (PK-like)"/>
    <property type="match status" value="1"/>
</dbReference>
<evidence type="ECO:0000256" key="1">
    <source>
        <dbReference type="ARBA" id="ARBA00012513"/>
    </source>
</evidence>
<evidence type="ECO:0000256" key="6">
    <source>
        <dbReference type="ARBA" id="ARBA00022840"/>
    </source>
</evidence>
<comment type="catalytic activity">
    <reaction evidence="8">
        <text>L-seryl-[protein] + ATP = O-phospho-L-seryl-[protein] + ADP + H(+)</text>
        <dbReference type="Rhea" id="RHEA:17989"/>
        <dbReference type="Rhea" id="RHEA-COMP:9863"/>
        <dbReference type="Rhea" id="RHEA-COMP:11604"/>
        <dbReference type="ChEBI" id="CHEBI:15378"/>
        <dbReference type="ChEBI" id="CHEBI:29999"/>
        <dbReference type="ChEBI" id="CHEBI:30616"/>
        <dbReference type="ChEBI" id="CHEBI:83421"/>
        <dbReference type="ChEBI" id="CHEBI:456216"/>
        <dbReference type="EC" id="2.7.11.1"/>
    </reaction>
</comment>
<dbReference type="Proteomes" id="UP000696931">
    <property type="component" value="Unassembled WGS sequence"/>
</dbReference>
<dbReference type="GO" id="GO:0005524">
    <property type="term" value="F:ATP binding"/>
    <property type="evidence" value="ECO:0007669"/>
    <property type="project" value="UniProtKB-UniRule"/>
</dbReference>
<dbReference type="FunFam" id="3.30.200.20:FF:000035">
    <property type="entry name" value="Serine/threonine protein kinase Stk1"/>
    <property type="match status" value="1"/>
</dbReference>
<dbReference type="GO" id="GO:0004674">
    <property type="term" value="F:protein serine/threonine kinase activity"/>
    <property type="evidence" value="ECO:0007669"/>
    <property type="project" value="UniProtKB-KW"/>
</dbReference>
<comment type="caution">
    <text evidence="12">The sequence shown here is derived from an EMBL/GenBank/DDBJ whole genome shotgun (WGS) entry which is preliminary data.</text>
</comment>
<dbReference type="Gene3D" id="2.120.10.30">
    <property type="entry name" value="TolB, C-terminal domain"/>
    <property type="match status" value="3"/>
</dbReference>
<feature type="domain" description="Protein kinase" evidence="11">
    <location>
        <begin position="12"/>
        <end position="290"/>
    </location>
</feature>
<keyword evidence="10" id="KW-0812">Transmembrane</keyword>
<dbReference type="PANTHER" id="PTHR43289">
    <property type="entry name" value="MITOGEN-ACTIVATED PROTEIN KINASE KINASE KINASE 20-RELATED"/>
    <property type="match status" value="1"/>
</dbReference>
<dbReference type="Pfam" id="PF00069">
    <property type="entry name" value="Pkinase"/>
    <property type="match status" value="1"/>
</dbReference>
<name>A0A933W441_UNCEI</name>
<keyword evidence="3" id="KW-0808">Transferase</keyword>
<evidence type="ECO:0000259" key="11">
    <source>
        <dbReference type="PROSITE" id="PS50011"/>
    </source>
</evidence>
<protein>
    <recommendedName>
        <fullName evidence="1">non-specific serine/threonine protein kinase</fullName>
        <ecNumber evidence="1">2.7.11.1</ecNumber>
    </recommendedName>
</protein>
<dbReference type="InterPro" id="IPR011042">
    <property type="entry name" value="6-blade_b-propeller_TolB-like"/>
</dbReference>
<dbReference type="InterPro" id="IPR011009">
    <property type="entry name" value="Kinase-like_dom_sf"/>
</dbReference>
<dbReference type="SMART" id="SM00220">
    <property type="entry name" value="S_TKc"/>
    <property type="match status" value="1"/>
</dbReference>
<dbReference type="InterPro" id="IPR008271">
    <property type="entry name" value="Ser/Thr_kinase_AS"/>
</dbReference>
<keyword evidence="6 9" id="KW-0067">ATP-binding</keyword>
<reference evidence="12" key="1">
    <citation type="submission" date="2020-07" db="EMBL/GenBank/DDBJ databases">
        <title>Huge and variable diversity of episymbiotic CPR bacteria and DPANN archaea in groundwater ecosystems.</title>
        <authorList>
            <person name="He C.Y."/>
            <person name="Keren R."/>
            <person name="Whittaker M."/>
            <person name="Farag I.F."/>
            <person name="Doudna J."/>
            <person name="Cate J.H.D."/>
            <person name="Banfield J.F."/>
        </authorList>
    </citation>
    <scope>NUCLEOTIDE SEQUENCE</scope>
    <source>
        <strain evidence="12">NC_groundwater_1813_Pr3_B-0.1um_71_17</strain>
    </source>
</reference>
<sequence>MPLTPGTKLGPYEVVAPLGAGGMGEVYRARDTRLNRDVAIKVLPQHLSADADVRARFEREAKAVAALNHPHICVLHDVGREGDTDYLVMELVEGETLSQRLTRGALPPSEVLRLGAQIADALDRAHRAGVVHRDLKPGNVMITKSGAKLMDFGLARATASAGPVSASGATMAALTQHPTVASPLTAAGTIVGTFQYMSPEHLEGLESDARADLWALGCVLYEMVTGKRAFEGTSQASLISAIMKDEPRSLLEVAPVSPPALDRVVRACLAKDAGERMQTAHDVKLQLQWISEAGSQGAVPAPLATRRRDRGRFGWVAALAVVVIGAVAAVLWFPRDAGRGPVVHASVLPPDGVTFSAGYASPIPIALSPDGSLIAFCARQGEGADMLWVRSIGADDARPIAGTEGAWGPFFSPDGRSLGFLSGATMKKVPVGGGPVTTLYKGDDFRGASWGPGGKILFSHPDGPVCMVDDEGGPATPVTRLDSLAGESTHRYPSFLPDGKHFLYLARRSGAGRGVEPGIYVGKLGSLERKRVLSVASNVVYASGHLLYVKEGVLMSQPFDTRRLQTTGPAVAIQSQLRWEERFSRGAFAASQTGLLAFMTGNASSGSQLKWLDRSGLSLGVVGEPTDYTYGGSPAISPDGRKAVIPVLNTARGNSDAFLVDLASGRSTRLTVDDGDHPAAVWSNDDSRIVVNGGNTPKNSLEFRTLGGTRVDTIGVAPVIMWPRATSPDGRHILFDIDAQDPLDPGTRLYAMPTAGGGPSVRIGPAKAVSGMGQFSPDGRYVAYQSDETGREEVYVVTFPEPGGRWQISQAGGGEVRWNRNGRELLYFDRDHRLQSVEVQLGPGGFQVGQTRPLFQFHGVGSPLRYDIHPDGQRFLVSAPPANEPSPSITIVSNWTAGARKR</sequence>
<evidence type="ECO:0000256" key="2">
    <source>
        <dbReference type="ARBA" id="ARBA00022527"/>
    </source>
</evidence>
<dbReference type="InterPro" id="IPR011659">
    <property type="entry name" value="WD40"/>
</dbReference>
<evidence type="ECO:0000256" key="9">
    <source>
        <dbReference type="PROSITE-ProRule" id="PRU10141"/>
    </source>
</evidence>
<feature type="transmembrane region" description="Helical" evidence="10">
    <location>
        <begin position="313"/>
        <end position="333"/>
    </location>
</feature>
<dbReference type="EMBL" id="JACRIW010000100">
    <property type="protein sequence ID" value="MBI5170623.1"/>
    <property type="molecule type" value="Genomic_DNA"/>
</dbReference>
<dbReference type="Pfam" id="PF07676">
    <property type="entry name" value="PD40"/>
    <property type="match status" value="4"/>
</dbReference>
<dbReference type="SUPFAM" id="SSF82171">
    <property type="entry name" value="DPP6 N-terminal domain-like"/>
    <property type="match status" value="1"/>
</dbReference>
<evidence type="ECO:0000313" key="13">
    <source>
        <dbReference type="Proteomes" id="UP000696931"/>
    </source>
</evidence>
<evidence type="ECO:0000256" key="4">
    <source>
        <dbReference type="ARBA" id="ARBA00022741"/>
    </source>
</evidence>
<evidence type="ECO:0000256" key="10">
    <source>
        <dbReference type="SAM" id="Phobius"/>
    </source>
</evidence>
<keyword evidence="4 9" id="KW-0547">Nucleotide-binding</keyword>
<dbReference type="InterPro" id="IPR000719">
    <property type="entry name" value="Prot_kinase_dom"/>
</dbReference>
<dbReference type="CDD" id="cd14014">
    <property type="entry name" value="STKc_PknB_like"/>
    <property type="match status" value="1"/>
</dbReference>
<accession>A0A933W441</accession>
<organism evidence="12 13">
    <name type="scientific">Eiseniibacteriota bacterium</name>
    <dbReference type="NCBI Taxonomy" id="2212470"/>
    <lineage>
        <taxon>Bacteria</taxon>
        <taxon>Candidatus Eiseniibacteriota</taxon>
    </lineage>
</organism>
<feature type="binding site" evidence="9">
    <location>
        <position position="41"/>
    </location>
    <ligand>
        <name>ATP</name>
        <dbReference type="ChEBI" id="CHEBI:30616"/>
    </ligand>
</feature>
<keyword evidence="10" id="KW-0472">Membrane</keyword>
<gene>
    <name evidence="12" type="ORF">HZA61_14130</name>
</gene>
<keyword evidence="10" id="KW-1133">Transmembrane helix</keyword>
<comment type="catalytic activity">
    <reaction evidence="7">
        <text>L-threonyl-[protein] + ATP = O-phospho-L-threonyl-[protein] + ADP + H(+)</text>
        <dbReference type="Rhea" id="RHEA:46608"/>
        <dbReference type="Rhea" id="RHEA-COMP:11060"/>
        <dbReference type="Rhea" id="RHEA-COMP:11605"/>
        <dbReference type="ChEBI" id="CHEBI:15378"/>
        <dbReference type="ChEBI" id="CHEBI:30013"/>
        <dbReference type="ChEBI" id="CHEBI:30616"/>
        <dbReference type="ChEBI" id="CHEBI:61977"/>
        <dbReference type="ChEBI" id="CHEBI:456216"/>
        <dbReference type="EC" id="2.7.11.1"/>
    </reaction>
</comment>
<evidence type="ECO:0000313" key="12">
    <source>
        <dbReference type="EMBL" id="MBI5170623.1"/>
    </source>
</evidence>
<proteinExistence type="predicted"/>